<protein>
    <submittedName>
        <fullName evidence="1">Uncharacterized protein</fullName>
    </submittedName>
</protein>
<sequence length="67" mass="7809">MDTRLRRRARVLQTHAAQMRRGSADAVQLARDDSRYHGDTLGSGFQFPNFFLQKLKYQESHKATKRS</sequence>
<evidence type="ECO:0000313" key="2">
    <source>
        <dbReference type="Proteomes" id="UP001066276"/>
    </source>
</evidence>
<dbReference type="EMBL" id="JANPWB010000003">
    <property type="protein sequence ID" value="KAJ1200911.1"/>
    <property type="molecule type" value="Genomic_DNA"/>
</dbReference>
<keyword evidence="2" id="KW-1185">Reference proteome</keyword>
<proteinExistence type="predicted"/>
<accession>A0AAV7VJL5</accession>
<organism evidence="1 2">
    <name type="scientific">Pleurodeles waltl</name>
    <name type="common">Iberian ribbed newt</name>
    <dbReference type="NCBI Taxonomy" id="8319"/>
    <lineage>
        <taxon>Eukaryota</taxon>
        <taxon>Metazoa</taxon>
        <taxon>Chordata</taxon>
        <taxon>Craniata</taxon>
        <taxon>Vertebrata</taxon>
        <taxon>Euteleostomi</taxon>
        <taxon>Amphibia</taxon>
        <taxon>Batrachia</taxon>
        <taxon>Caudata</taxon>
        <taxon>Salamandroidea</taxon>
        <taxon>Salamandridae</taxon>
        <taxon>Pleurodelinae</taxon>
        <taxon>Pleurodeles</taxon>
    </lineage>
</organism>
<reference evidence="1" key="1">
    <citation type="journal article" date="2022" name="bioRxiv">
        <title>Sequencing and chromosome-scale assembly of the giantPleurodeles waltlgenome.</title>
        <authorList>
            <person name="Brown T."/>
            <person name="Elewa A."/>
            <person name="Iarovenko S."/>
            <person name="Subramanian E."/>
            <person name="Araus A.J."/>
            <person name="Petzold A."/>
            <person name="Susuki M."/>
            <person name="Suzuki K.-i.T."/>
            <person name="Hayashi T."/>
            <person name="Toyoda A."/>
            <person name="Oliveira C."/>
            <person name="Osipova E."/>
            <person name="Leigh N.D."/>
            <person name="Simon A."/>
            <person name="Yun M.H."/>
        </authorList>
    </citation>
    <scope>NUCLEOTIDE SEQUENCE</scope>
    <source>
        <strain evidence="1">20211129_DDA</strain>
        <tissue evidence="1">Liver</tissue>
    </source>
</reference>
<dbReference type="AlphaFoldDB" id="A0AAV7VJL5"/>
<evidence type="ECO:0000313" key="1">
    <source>
        <dbReference type="EMBL" id="KAJ1200911.1"/>
    </source>
</evidence>
<name>A0AAV7VJL5_PLEWA</name>
<comment type="caution">
    <text evidence="1">The sequence shown here is derived from an EMBL/GenBank/DDBJ whole genome shotgun (WGS) entry which is preliminary data.</text>
</comment>
<gene>
    <name evidence="1" type="ORF">NDU88_004732</name>
</gene>
<dbReference type="Proteomes" id="UP001066276">
    <property type="component" value="Chromosome 2_1"/>
</dbReference>